<proteinExistence type="predicted"/>
<gene>
    <name evidence="2" type="ORF">ELQ94_07200</name>
</gene>
<accession>A0A3S0XND1</accession>
<protein>
    <submittedName>
        <fullName evidence="2">Uncharacterized protein</fullName>
    </submittedName>
</protein>
<organism evidence="2 3">
    <name type="scientific">Labedella endophytica</name>
    <dbReference type="NCBI Taxonomy" id="1523160"/>
    <lineage>
        <taxon>Bacteria</taxon>
        <taxon>Bacillati</taxon>
        <taxon>Actinomycetota</taxon>
        <taxon>Actinomycetes</taxon>
        <taxon>Micrococcales</taxon>
        <taxon>Microbacteriaceae</taxon>
        <taxon>Labedella</taxon>
    </lineage>
</organism>
<dbReference type="Proteomes" id="UP000274909">
    <property type="component" value="Unassembled WGS sequence"/>
</dbReference>
<evidence type="ECO:0000313" key="3">
    <source>
        <dbReference type="Proteomes" id="UP000274909"/>
    </source>
</evidence>
<feature type="compositionally biased region" description="Pro residues" evidence="1">
    <location>
        <begin position="30"/>
        <end position="48"/>
    </location>
</feature>
<dbReference type="EMBL" id="RZGZ01000002">
    <property type="protein sequence ID" value="RUR01289.1"/>
    <property type="molecule type" value="Genomic_DNA"/>
</dbReference>
<reference evidence="2 3" key="1">
    <citation type="submission" date="2018-12" db="EMBL/GenBank/DDBJ databases">
        <authorList>
            <person name="Li F."/>
        </authorList>
    </citation>
    <scope>NUCLEOTIDE SEQUENCE [LARGE SCALE GENOMIC DNA]</scope>
    <source>
        <strain evidence="2 3">EGI 6500705</strain>
    </source>
</reference>
<dbReference type="AlphaFoldDB" id="A0A3S0XND1"/>
<evidence type="ECO:0000256" key="1">
    <source>
        <dbReference type="SAM" id="MobiDB-lite"/>
    </source>
</evidence>
<comment type="caution">
    <text evidence="2">The sequence shown here is derived from an EMBL/GenBank/DDBJ whole genome shotgun (WGS) entry which is preliminary data.</text>
</comment>
<keyword evidence="3" id="KW-1185">Reference proteome</keyword>
<name>A0A3S0XND1_9MICO</name>
<evidence type="ECO:0000313" key="2">
    <source>
        <dbReference type="EMBL" id="RUR01289.1"/>
    </source>
</evidence>
<feature type="region of interest" description="Disordered" evidence="1">
    <location>
        <begin position="1"/>
        <end position="48"/>
    </location>
</feature>
<sequence length="74" mass="7787">MPWWVSSPPPVTRRARPSPSPGSASTRPAAPAPAAAPPPPASPPALPPPARLVDCARNFLLRVKFHARIAFAYA</sequence>